<dbReference type="InterPro" id="IPR056823">
    <property type="entry name" value="TEN-like_YD-shell"/>
</dbReference>
<evidence type="ECO:0000259" key="2">
    <source>
        <dbReference type="Pfam" id="PF25023"/>
    </source>
</evidence>
<evidence type="ECO:0000313" key="3">
    <source>
        <dbReference type="EMBL" id="OAB34379.1"/>
    </source>
</evidence>
<gene>
    <name evidence="3" type="ORF">PGLA_22745</name>
</gene>
<dbReference type="AlphaFoldDB" id="A0A168DNN4"/>
<evidence type="ECO:0000256" key="1">
    <source>
        <dbReference type="ARBA" id="ARBA00022737"/>
    </source>
</evidence>
<dbReference type="STRING" id="494026.PGLA_22745"/>
<keyword evidence="4" id="KW-1185">Reference proteome</keyword>
<dbReference type="OrthoDB" id="41445at2"/>
<dbReference type="Gene3D" id="2.180.10.10">
    <property type="entry name" value="RHS repeat-associated core"/>
    <property type="match status" value="1"/>
</dbReference>
<dbReference type="Pfam" id="PF25023">
    <property type="entry name" value="TEN_YD-shell"/>
    <property type="match status" value="1"/>
</dbReference>
<evidence type="ECO:0000313" key="4">
    <source>
        <dbReference type="Proteomes" id="UP000076967"/>
    </source>
</evidence>
<sequence>MQQYHYTYNAIGQIIQEEDKQYTYDNLRRMSSGSWSGRRIAYSYDLAGNMMTRTDSEQEAYPPIAYTKDNRLFSIGGYPVEMDADGNLLYMSEGKTMASFEYDARNRLVKSGKAQTRMMLKAIGPR</sequence>
<reference evidence="3 4" key="1">
    <citation type="submission" date="2016-03" db="EMBL/GenBank/DDBJ databases">
        <title>Draft genome sequence of Paenibacillus glacialis DSM 22343.</title>
        <authorList>
            <person name="Shin S.-K."/>
            <person name="Yi H."/>
        </authorList>
    </citation>
    <scope>NUCLEOTIDE SEQUENCE [LARGE SCALE GENOMIC DNA]</scope>
    <source>
        <strain evidence="3 4">DSM 22343</strain>
    </source>
</reference>
<accession>A0A168DNN4</accession>
<organism evidence="3 4">
    <name type="scientific">Paenibacillus glacialis</name>
    <dbReference type="NCBI Taxonomy" id="494026"/>
    <lineage>
        <taxon>Bacteria</taxon>
        <taxon>Bacillati</taxon>
        <taxon>Bacillota</taxon>
        <taxon>Bacilli</taxon>
        <taxon>Bacillales</taxon>
        <taxon>Paenibacillaceae</taxon>
        <taxon>Paenibacillus</taxon>
    </lineage>
</organism>
<comment type="caution">
    <text evidence="3">The sequence shown here is derived from an EMBL/GenBank/DDBJ whole genome shotgun (WGS) entry which is preliminary data.</text>
</comment>
<dbReference type="Proteomes" id="UP000076967">
    <property type="component" value="Unassembled WGS sequence"/>
</dbReference>
<feature type="domain" description="Teneurin-like YD-shell" evidence="2">
    <location>
        <begin position="16"/>
        <end position="113"/>
    </location>
</feature>
<dbReference type="RefSeq" id="WP_068537429.1">
    <property type="nucleotide sequence ID" value="NZ_LVJH01000068.1"/>
</dbReference>
<keyword evidence="1" id="KW-0677">Repeat</keyword>
<name>A0A168DNN4_9BACL</name>
<protein>
    <recommendedName>
        <fullName evidence="2">Teneurin-like YD-shell domain-containing protein</fullName>
    </recommendedName>
</protein>
<dbReference type="EMBL" id="LVJH01000068">
    <property type="protein sequence ID" value="OAB34379.1"/>
    <property type="molecule type" value="Genomic_DNA"/>
</dbReference>
<proteinExistence type="predicted"/>